<evidence type="ECO:0000313" key="3">
    <source>
        <dbReference type="Ensembl" id="ENSELUP00000003814.3"/>
    </source>
</evidence>
<dbReference type="PANTHER" id="PTHR46885:SF1">
    <property type="entry name" value="PROTEIN ANKUB1"/>
    <property type="match status" value="1"/>
</dbReference>
<evidence type="ECO:0000313" key="4">
    <source>
        <dbReference type="Proteomes" id="UP000265140"/>
    </source>
</evidence>
<reference evidence="4" key="1">
    <citation type="journal article" date="2014" name="PLoS ONE">
        <title>The genome and linkage map of the northern pike (Esox lucius): conserved synteny revealed between the salmonid sister group and the Neoteleostei.</title>
        <authorList>
            <person name="Rondeau E.B."/>
            <person name="Minkley D.R."/>
            <person name="Leong J.S."/>
            <person name="Messmer A.M."/>
            <person name="Jantzen J.R."/>
            <person name="von Schalburg K.R."/>
            <person name="Lemon C."/>
            <person name="Bird N.H."/>
            <person name="Koop B.F."/>
        </authorList>
    </citation>
    <scope>NUCLEOTIDE SEQUENCE</scope>
</reference>
<evidence type="ECO:0000256" key="1">
    <source>
        <dbReference type="SAM" id="MobiDB-lite"/>
    </source>
</evidence>
<gene>
    <name evidence="3" type="primary">ANKUB1</name>
</gene>
<dbReference type="InterPro" id="IPR002110">
    <property type="entry name" value="Ankyrin_rpt"/>
</dbReference>
<dbReference type="OMA" id="QGGLTAC"/>
<dbReference type="GeneTree" id="ENSGT00390000007965"/>
<dbReference type="SUPFAM" id="SSF54236">
    <property type="entry name" value="Ubiquitin-like"/>
    <property type="match status" value="2"/>
</dbReference>
<dbReference type="AlphaFoldDB" id="A0A3P8XJJ0"/>
<organism evidence="3 4">
    <name type="scientific">Esox lucius</name>
    <name type="common">Northern pike</name>
    <dbReference type="NCBI Taxonomy" id="8010"/>
    <lineage>
        <taxon>Eukaryota</taxon>
        <taxon>Metazoa</taxon>
        <taxon>Chordata</taxon>
        <taxon>Craniata</taxon>
        <taxon>Vertebrata</taxon>
        <taxon>Euteleostomi</taxon>
        <taxon>Actinopterygii</taxon>
        <taxon>Neopterygii</taxon>
        <taxon>Teleostei</taxon>
        <taxon>Protacanthopterygii</taxon>
        <taxon>Esociformes</taxon>
        <taxon>Esocidae</taxon>
        <taxon>Esox</taxon>
    </lineage>
</organism>
<dbReference type="SUPFAM" id="SSF48403">
    <property type="entry name" value="Ankyrin repeat"/>
    <property type="match status" value="1"/>
</dbReference>
<dbReference type="InterPro" id="IPR000626">
    <property type="entry name" value="Ubiquitin-like_dom"/>
</dbReference>
<dbReference type="Gene3D" id="1.25.40.20">
    <property type="entry name" value="Ankyrin repeat-containing domain"/>
    <property type="match status" value="1"/>
</dbReference>
<feature type="domain" description="Ubiquitin-like" evidence="2">
    <location>
        <begin position="106"/>
        <end position="156"/>
    </location>
</feature>
<dbReference type="InterPro" id="IPR042788">
    <property type="entry name" value="ANKUB1"/>
</dbReference>
<dbReference type="Gene3D" id="3.10.20.90">
    <property type="entry name" value="Phosphatidylinositol 3-kinase Catalytic Subunit, Chain A, domain 1"/>
    <property type="match status" value="2"/>
</dbReference>
<dbReference type="PROSITE" id="PS50053">
    <property type="entry name" value="UBIQUITIN_2"/>
    <property type="match status" value="1"/>
</dbReference>
<accession>A0A3P8XJJ0</accession>
<reference evidence="3" key="2">
    <citation type="submission" date="2020-02" db="EMBL/GenBank/DDBJ databases">
        <title>Esox lucius (northern pike) genome, fEsoLuc1, primary haplotype.</title>
        <authorList>
            <person name="Myers G."/>
            <person name="Karagic N."/>
            <person name="Meyer A."/>
            <person name="Pippel M."/>
            <person name="Reichard M."/>
            <person name="Winkler S."/>
            <person name="Tracey A."/>
            <person name="Sims Y."/>
            <person name="Howe K."/>
            <person name="Rhie A."/>
            <person name="Formenti G."/>
            <person name="Durbin R."/>
            <person name="Fedrigo O."/>
            <person name="Jarvis E.D."/>
        </authorList>
    </citation>
    <scope>NUCLEOTIDE SEQUENCE [LARGE SCALE GENOMIC DNA]</scope>
</reference>
<dbReference type="Proteomes" id="UP000265140">
    <property type="component" value="Chromosome 8"/>
</dbReference>
<dbReference type="SMART" id="SM00248">
    <property type="entry name" value="ANK"/>
    <property type="match status" value="2"/>
</dbReference>
<name>A0A3P8XJJ0_ESOLU</name>
<dbReference type="Bgee" id="ENSELUG00000005022">
    <property type="expression patterns" value="Expressed in ovary and 2 other cell types or tissues"/>
</dbReference>
<dbReference type="InterPro" id="IPR036770">
    <property type="entry name" value="Ankyrin_rpt-contain_sf"/>
</dbReference>
<dbReference type="Ensembl" id="ENSELUT00000013394.3">
    <property type="protein sequence ID" value="ENSELUP00000003814.3"/>
    <property type="gene ID" value="ENSELUG00000005022.3"/>
</dbReference>
<dbReference type="InParanoid" id="A0A3P8XJJ0"/>
<reference evidence="3" key="4">
    <citation type="submission" date="2025-09" db="UniProtKB">
        <authorList>
            <consortium name="Ensembl"/>
        </authorList>
    </citation>
    <scope>IDENTIFICATION</scope>
</reference>
<proteinExistence type="predicted"/>
<dbReference type="InterPro" id="IPR029071">
    <property type="entry name" value="Ubiquitin-like_domsf"/>
</dbReference>
<sequence length="516" mass="57312">MRVFIVFDGSCEPFDVSPDQTVGAVKLMVKNYFHVQLSHDNQLRHSMELSCAGALLQDSWVLTDVGIAPSSVIRCWLKEEQTQVVRVFSGVTGETLSVTGSVFLLSASVARLKTLVSQLCGLPVGSFRLSSPAGRQLFDLNQLRDYSIDVGATLRLDTWDGWAEFLRGCFHGHQLIVQQHLSKERPEMRFQLRVALYIAASLGHLVLASWLLERGVCADEPVGVHPHREWCHRMAHPDAAKCPAVVAAENGQLLILKLFINASVLTLACRDPRGRDPLKIALRHGHRECVRHLATKLCSVVALPGLALPMRTYIQVKLWVRRGQGRVASRYCLGLRTPFRTRVGDTVLVDGFSPPTMSSKPQREEAKTGPRVTSKACQPLTSVNGPPGVSCLSPALASQDASLRWPKLQPVATGDGRERRRRKKKEYGGRVWKVGETEGQNSNQWMSRVPLPPISRDTNPRPLFITSSPNSSQILTSSMEFFSRHCGRTPRENAIYCLSLARYKLACANEIQGQQQ</sequence>
<dbReference type="CDD" id="cd17050">
    <property type="entry name" value="Ubl1_ANKUB1"/>
    <property type="match status" value="1"/>
</dbReference>
<feature type="region of interest" description="Disordered" evidence="1">
    <location>
        <begin position="352"/>
        <end position="380"/>
    </location>
</feature>
<reference evidence="3" key="3">
    <citation type="submission" date="2025-08" db="UniProtKB">
        <authorList>
            <consortium name="Ensembl"/>
        </authorList>
    </citation>
    <scope>IDENTIFICATION</scope>
</reference>
<protein>
    <recommendedName>
        <fullName evidence="2">Ubiquitin-like domain-containing protein</fullName>
    </recommendedName>
</protein>
<dbReference type="PANTHER" id="PTHR46885">
    <property type="entry name" value="PROTEIN ANKUB1"/>
    <property type="match status" value="1"/>
</dbReference>
<evidence type="ECO:0000259" key="2">
    <source>
        <dbReference type="PROSITE" id="PS50053"/>
    </source>
</evidence>
<keyword evidence="4" id="KW-1185">Reference proteome</keyword>